<dbReference type="Proteomes" id="UP000535838">
    <property type="component" value="Unassembled WGS sequence"/>
</dbReference>
<dbReference type="EMBL" id="JACJVQ010000007">
    <property type="protein sequence ID" value="MBB6634704.1"/>
    <property type="molecule type" value="Genomic_DNA"/>
</dbReference>
<dbReference type="PRINTS" id="PR00032">
    <property type="entry name" value="HTHARAC"/>
</dbReference>
<evidence type="ECO:0000256" key="1">
    <source>
        <dbReference type="ARBA" id="ARBA00023015"/>
    </source>
</evidence>
<reference evidence="5 6" key="1">
    <citation type="submission" date="2020-08" db="EMBL/GenBank/DDBJ databases">
        <title>Cohnella phylogeny.</title>
        <authorList>
            <person name="Dunlap C."/>
        </authorList>
    </citation>
    <scope>NUCLEOTIDE SEQUENCE [LARGE SCALE GENOMIC DNA]</scope>
    <source>
        <strain evidence="5 6">DSM 25241</strain>
    </source>
</reference>
<evidence type="ECO:0000256" key="3">
    <source>
        <dbReference type="ARBA" id="ARBA00023163"/>
    </source>
</evidence>
<evidence type="ECO:0000313" key="6">
    <source>
        <dbReference type="Proteomes" id="UP000535838"/>
    </source>
</evidence>
<dbReference type="PANTHER" id="PTHR43280:SF34">
    <property type="entry name" value="ARAC-FAMILY TRANSCRIPTIONAL REGULATOR"/>
    <property type="match status" value="1"/>
</dbReference>
<keyword evidence="6" id="KW-1185">Reference proteome</keyword>
<dbReference type="InterPro" id="IPR018060">
    <property type="entry name" value="HTH_AraC"/>
</dbReference>
<dbReference type="AlphaFoldDB" id="A0A841SRZ2"/>
<dbReference type="PANTHER" id="PTHR43280">
    <property type="entry name" value="ARAC-FAMILY TRANSCRIPTIONAL REGULATOR"/>
    <property type="match status" value="1"/>
</dbReference>
<dbReference type="RefSeq" id="WP_185119932.1">
    <property type="nucleotide sequence ID" value="NZ_JACJVQ010000007.1"/>
</dbReference>
<feature type="domain" description="HTH araC/xylS-type" evidence="4">
    <location>
        <begin position="313"/>
        <end position="411"/>
    </location>
</feature>
<protein>
    <submittedName>
        <fullName evidence="5">Helix-turn-helix domain-containing protein</fullName>
    </submittedName>
</protein>
<proteinExistence type="predicted"/>
<dbReference type="Gene3D" id="1.10.10.60">
    <property type="entry name" value="Homeodomain-like"/>
    <property type="match status" value="2"/>
</dbReference>
<gene>
    <name evidence="5" type="ORF">H7B67_11340</name>
</gene>
<dbReference type="SMART" id="SM00342">
    <property type="entry name" value="HTH_ARAC"/>
    <property type="match status" value="1"/>
</dbReference>
<comment type="caution">
    <text evidence="5">The sequence shown here is derived from an EMBL/GenBank/DDBJ whole genome shotgun (WGS) entry which is preliminary data.</text>
</comment>
<organism evidence="5 6">
    <name type="scientific">Cohnella thailandensis</name>
    <dbReference type="NCBI Taxonomy" id="557557"/>
    <lineage>
        <taxon>Bacteria</taxon>
        <taxon>Bacillati</taxon>
        <taxon>Bacillota</taxon>
        <taxon>Bacilli</taxon>
        <taxon>Bacillales</taxon>
        <taxon>Paenibacillaceae</taxon>
        <taxon>Cohnella</taxon>
    </lineage>
</organism>
<dbReference type="InterPro" id="IPR018062">
    <property type="entry name" value="HTH_AraC-typ_CS"/>
</dbReference>
<dbReference type="PROSITE" id="PS00041">
    <property type="entry name" value="HTH_ARAC_FAMILY_1"/>
    <property type="match status" value="1"/>
</dbReference>
<keyword evidence="3" id="KW-0804">Transcription</keyword>
<keyword evidence="1" id="KW-0805">Transcription regulation</keyword>
<sequence>MNMTIEGTAMEWIQLGKLLQESVRLPVCVVTTEPDLNVLWNGEFEPHPAYADPSELIRSVAANGIDSPYPLLRATPFMEQFILVPVRSSGSNQALIVVGPTILQHPDEEVAMNQLNDLDVPRRERPGWLRYWRALPVASRMQLLHVGALAHWTANREPIEMTEVLQMNLHDDPRFGSREKTDAAIWSQRESFLLPGSRDYERRMLDCIRGGKPDELMSLLADFSSVKVGVLSKRSQLRNLKNLAICGIAIATRAAVDGGLYEELAYSLSDLHIQHIEELSDSGSVEAALNQAFLDFASRVRETRRQSVSRPVHACQEYIFNHLHEDITPVRLAEVAGLHPGYLSQLFKEETGLTLMNYIQRERIEEAKKLLDHTRDSISEIGLRLGFYDHAHFVKVFKKHAGTTPKRYRDPNRRR</sequence>
<dbReference type="InterPro" id="IPR020449">
    <property type="entry name" value="Tscrpt_reg_AraC-type_HTH"/>
</dbReference>
<dbReference type="SUPFAM" id="SSF46689">
    <property type="entry name" value="Homeodomain-like"/>
    <property type="match status" value="2"/>
</dbReference>
<dbReference type="PROSITE" id="PS01124">
    <property type="entry name" value="HTH_ARAC_FAMILY_2"/>
    <property type="match status" value="1"/>
</dbReference>
<name>A0A841SRZ2_9BACL</name>
<dbReference type="GO" id="GO:0003700">
    <property type="term" value="F:DNA-binding transcription factor activity"/>
    <property type="evidence" value="ECO:0007669"/>
    <property type="project" value="InterPro"/>
</dbReference>
<keyword evidence="2" id="KW-0238">DNA-binding</keyword>
<evidence type="ECO:0000256" key="2">
    <source>
        <dbReference type="ARBA" id="ARBA00023125"/>
    </source>
</evidence>
<accession>A0A841SRZ2</accession>
<evidence type="ECO:0000313" key="5">
    <source>
        <dbReference type="EMBL" id="MBB6634704.1"/>
    </source>
</evidence>
<dbReference type="GO" id="GO:0043565">
    <property type="term" value="F:sequence-specific DNA binding"/>
    <property type="evidence" value="ECO:0007669"/>
    <property type="project" value="InterPro"/>
</dbReference>
<evidence type="ECO:0000259" key="4">
    <source>
        <dbReference type="PROSITE" id="PS01124"/>
    </source>
</evidence>
<dbReference type="Pfam" id="PF12833">
    <property type="entry name" value="HTH_18"/>
    <property type="match status" value="1"/>
</dbReference>
<dbReference type="InterPro" id="IPR009057">
    <property type="entry name" value="Homeodomain-like_sf"/>
</dbReference>